<accession>A0A4R1PMN2</accession>
<feature type="domain" description="Baseplate J-like C-terminal" evidence="2">
    <location>
        <begin position="218"/>
        <end position="298"/>
    </location>
</feature>
<dbReference type="EMBL" id="SMMU01000007">
    <property type="protein sequence ID" value="TCL32532.1"/>
    <property type="molecule type" value="Genomic_DNA"/>
</dbReference>
<dbReference type="Proteomes" id="UP000295169">
    <property type="component" value="Unassembled WGS sequence"/>
</dbReference>
<organism evidence="3 4">
    <name type="scientific">Azotobacter chroococcum</name>
    <dbReference type="NCBI Taxonomy" id="353"/>
    <lineage>
        <taxon>Bacteria</taxon>
        <taxon>Pseudomonadati</taxon>
        <taxon>Pseudomonadota</taxon>
        <taxon>Gammaproteobacteria</taxon>
        <taxon>Pseudomonadales</taxon>
        <taxon>Pseudomonadaceae</taxon>
        <taxon>Azotobacter</taxon>
    </lineage>
</organism>
<dbReference type="PANTHER" id="PTHR35862:SF1">
    <property type="entry name" value="FELS-2 PROPHAGE PROTEIN"/>
    <property type="match status" value="1"/>
</dbReference>
<protein>
    <submittedName>
        <fullName evidence="3">Phage-related baseplate assembly protein</fullName>
    </submittedName>
</protein>
<evidence type="ECO:0000313" key="4">
    <source>
        <dbReference type="Proteomes" id="UP000295169"/>
    </source>
</evidence>
<evidence type="ECO:0000313" key="3">
    <source>
        <dbReference type="EMBL" id="TCL32532.1"/>
    </source>
</evidence>
<proteinExistence type="predicted"/>
<name>A0A4R1PMN2_9GAMM</name>
<dbReference type="Pfam" id="PF26078">
    <property type="entry name" value="Baseplate_J_M"/>
    <property type="match status" value="1"/>
</dbReference>
<evidence type="ECO:0000259" key="1">
    <source>
        <dbReference type="Pfam" id="PF26078"/>
    </source>
</evidence>
<sequence length="305" mass="32495">MSQFVAIDLSQIPAPKVVETLDFEQILAERKATLVGYYPADEQAAVAAQLELESDPRTKMLEESTYRELVLRARINDAAKAVMLAYAEEEDLDQLGGNFSVKRLEISPADPEATPPVAAVYESDTDFRYRIQLSMEGLSVAGPEGAYIFHALSASGLVLDASATSPTPGEVVVTVLSREGDGTASAELLASVDSALSAESVRPLTDYVQVQAATVVPYQVEATLRFLSGPDRTVVMAAAQAAIEAYTEGQHRLGLDVTLSGLYAALHQPGVQRVDLASPTANLVIDRQSASYCTAITLTDGGLDE</sequence>
<dbReference type="InterPro" id="IPR014507">
    <property type="entry name" value="Baseplate_assembly_J_pred"/>
</dbReference>
<dbReference type="InterPro" id="IPR058530">
    <property type="entry name" value="Baseplate_J-like_C"/>
</dbReference>
<comment type="caution">
    <text evidence="3">The sequence shown here is derived from an EMBL/GenBank/DDBJ whole genome shotgun (WGS) entry which is preliminary data.</text>
</comment>
<dbReference type="PIRSF" id="PIRSF020481">
    <property type="entry name" value="BAP"/>
    <property type="match status" value="1"/>
</dbReference>
<reference evidence="3 4" key="1">
    <citation type="submission" date="2019-03" db="EMBL/GenBank/DDBJ databases">
        <title>Genomic Encyclopedia of Type Strains, Phase IV (KMG-IV): sequencing the most valuable type-strain genomes for metagenomic binning, comparative biology and taxonomic classification.</title>
        <authorList>
            <person name="Goeker M."/>
        </authorList>
    </citation>
    <scope>NUCLEOTIDE SEQUENCE [LARGE SCALE GENOMIC DNA]</scope>
    <source>
        <strain evidence="3 4">DSM 2286</strain>
    </source>
</reference>
<feature type="domain" description="Baseplate J-like central" evidence="1">
    <location>
        <begin position="140"/>
        <end position="212"/>
    </location>
</feature>
<dbReference type="Pfam" id="PF26079">
    <property type="entry name" value="Baseplate_J_C"/>
    <property type="match status" value="1"/>
</dbReference>
<dbReference type="AlphaFoldDB" id="A0A4R1PMN2"/>
<dbReference type="PANTHER" id="PTHR35862">
    <property type="entry name" value="FELS-2 PROPHAGE PROTEIN"/>
    <property type="match status" value="1"/>
</dbReference>
<dbReference type="InterPro" id="IPR052726">
    <property type="entry name" value="Phage_Baseplate_Hub"/>
</dbReference>
<dbReference type="RefSeq" id="WP_131302376.1">
    <property type="nucleotide sequence ID" value="NZ_JBHLST010000116.1"/>
</dbReference>
<gene>
    <name evidence="3" type="ORF">EV691_10758</name>
</gene>
<evidence type="ECO:0000259" key="2">
    <source>
        <dbReference type="Pfam" id="PF26079"/>
    </source>
</evidence>
<dbReference type="InterPro" id="IPR058531">
    <property type="entry name" value="Baseplate_J_M"/>
</dbReference>